<keyword evidence="7" id="KW-1185">Reference proteome</keyword>
<dbReference type="InterPro" id="IPR032789">
    <property type="entry name" value="T2SS-T3SS_pil_N"/>
</dbReference>
<evidence type="ECO:0000256" key="3">
    <source>
        <dbReference type="SAM" id="SignalP"/>
    </source>
</evidence>
<dbReference type="Pfam" id="PF00263">
    <property type="entry name" value="Secretin"/>
    <property type="match status" value="1"/>
</dbReference>
<gene>
    <name evidence="6" type="ORF">RY831_01285</name>
</gene>
<name>A0ABU6J2W4_9BURK</name>
<accession>A0ABU6J2W4</accession>
<evidence type="ECO:0000256" key="2">
    <source>
        <dbReference type="SAM" id="MobiDB-lite"/>
    </source>
</evidence>
<reference evidence="6 7" key="1">
    <citation type="submission" date="2023-10" db="EMBL/GenBank/DDBJ databases">
        <title>Noviherbaspirillum sp. CPCC 100848 genome assembly.</title>
        <authorList>
            <person name="Li X.Y."/>
            <person name="Fang X.M."/>
        </authorList>
    </citation>
    <scope>NUCLEOTIDE SEQUENCE [LARGE SCALE GENOMIC DNA]</scope>
    <source>
        <strain evidence="6 7">CPCC 100848</strain>
    </source>
</reference>
<protein>
    <submittedName>
        <fullName evidence="6">Type II and III secretion system protein family protein</fullName>
    </submittedName>
</protein>
<dbReference type="InterPro" id="IPR004846">
    <property type="entry name" value="T2SS/T3SS_dom"/>
</dbReference>
<evidence type="ECO:0000313" key="7">
    <source>
        <dbReference type="Proteomes" id="UP001352263"/>
    </source>
</evidence>
<evidence type="ECO:0000313" key="6">
    <source>
        <dbReference type="EMBL" id="MEC4717771.1"/>
    </source>
</evidence>
<feature type="signal peptide" evidence="3">
    <location>
        <begin position="1"/>
        <end position="38"/>
    </location>
</feature>
<dbReference type="PRINTS" id="PR00811">
    <property type="entry name" value="BCTERIALGSPD"/>
</dbReference>
<evidence type="ECO:0000256" key="1">
    <source>
        <dbReference type="RuleBase" id="RU004003"/>
    </source>
</evidence>
<evidence type="ECO:0000259" key="5">
    <source>
        <dbReference type="Pfam" id="PF13629"/>
    </source>
</evidence>
<sequence>MTEMNQMFARPMPHHGGGLFRQCIAAVAVAAMAGLAHAAPAQSAADAEAGKAKREEAGTAKAAANAGAKAGIHAKSAAASVPVCKGEFPQAANLRVAEGKSTRIDLSALKLPSPAWLRAVADPEIVQIEPLTSAAARGMFFVFGKKVGSTNLMFQDKGGRCAMVEVAVGVDTAAVRDSLRELMPAEKDIKVSAAADSLVISGTATDAAAVDRILTIANAFVRKGGNDAGTAGGNGTERIVNMMSVGAPQQVMLEVKVAEISKTLLDHLGVGLNATANKGSWTLGLLSKLGGAGNGGVRLDKGGDGFMQIDAERRNGLVKILAEPTVMAISGQDGSFLAGGRIFIPVAQDANGKVTLEEKEFGVGLRFTPTVLEGGRINLKVSPEVSELSREGVGISSSGTGGNAVLPLITTRRAATTVQLFDGQSFAIGGLIKSNMITSVKALPVLGELPVLGPLFRSSDFQTDKTELVFIVTPRLVKPLPQTFPLPTDHLVEPSREEFFLQGRMEGQQAQATAENKPAKAAAHPTGFEIK</sequence>
<keyword evidence="3" id="KW-0732">Signal</keyword>
<dbReference type="InterPro" id="IPR050810">
    <property type="entry name" value="Bact_Secretion_Sys_Channel"/>
</dbReference>
<dbReference type="InterPro" id="IPR001775">
    <property type="entry name" value="GspD/PilQ"/>
</dbReference>
<dbReference type="RefSeq" id="WP_326504519.1">
    <property type="nucleotide sequence ID" value="NZ_JAWIIV010000001.1"/>
</dbReference>
<comment type="similarity">
    <text evidence="1">Belongs to the bacterial secretin family.</text>
</comment>
<feature type="domain" description="Type II/III secretion system secretin-like" evidence="4">
    <location>
        <begin position="314"/>
        <end position="478"/>
    </location>
</feature>
<dbReference type="PANTHER" id="PTHR30332:SF17">
    <property type="entry name" value="TYPE IV PILIATION SYSTEM PROTEIN DR_0774-RELATED"/>
    <property type="match status" value="1"/>
</dbReference>
<dbReference type="PANTHER" id="PTHR30332">
    <property type="entry name" value="PROBABLE GENERAL SECRETION PATHWAY PROTEIN D"/>
    <property type="match status" value="1"/>
</dbReference>
<feature type="chain" id="PRO_5045293368" evidence="3">
    <location>
        <begin position="39"/>
        <end position="531"/>
    </location>
</feature>
<feature type="region of interest" description="Disordered" evidence="2">
    <location>
        <begin position="507"/>
        <end position="531"/>
    </location>
</feature>
<comment type="caution">
    <text evidence="6">The sequence shown here is derived from an EMBL/GenBank/DDBJ whole genome shotgun (WGS) entry which is preliminary data.</text>
</comment>
<evidence type="ECO:0000259" key="4">
    <source>
        <dbReference type="Pfam" id="PF00263"/>
    </source>
</evidence>
<feature type="compositionally biased region" description="Low complexity" evidence="2">
    <location>
        <begin position="510"/>
        <end position="523"/>
    </location>
</feature>
<dbReference type="EMBL" id="JAWIIV010000001">
    <property type="protein sequence ID" value="MEC4717771.1"/>
    <property type="molecule type" value="Genomic_DNA"/>
</dbReference>
<proteinExistence type="inferred from homology"/>
<dbReference type="Proteomes" id="UP001352263">
    <property type="component" value="Unassembled WGS sequence"/>
</dbReference>
<dbReference type="Pfam" id="PF13629">
    <property type="entry name" value="T2SS-T3SS_pil_N"/>
    <property type="match status" value="1"/>
</dbReference>
<feature type="domain" description="Pilus formation protein N-terminal" evidence="5">
    <location>
        <begin position="108"/>
        <end position="168"/>
    </location>
</feature>
<organism evidence="6 7">
    <name type="scientific">Noviherbaspirillum album</name>
    <dbReference type="NCBI Taxonomy" id="3080276"/>
    <lineage>
        <taxon>Bacteria</taxon>
        <taxon>Pseudomonadati</taxon>
        <taxon>Pseudomonadota</taxon>
        <taxon>Betaproteobacteria</taxon>
        <taxon>Burkholderiales</taxon>
        <taxon>Oxalobacteraceae</taxon>
        <taxon>Noviherbaspirillum</taxon>
    </lineage>
</organism>